<name>A0AAJ0DG89_9PEZI</name>
<proteinExistence type="predicted"/>
<dbReference type="PANTHER" id="PTHR42069:SF1">
    <property type="entry name" value="MARVEL DOMAIN-CONTAINING PROTEIN"/>
    <property type="match status" value="1"/>
</dbReference>
<evidence type="ECO:0000313" key="3">
    <source>
        <dbReference type="Proteomes" id="UP001271007"/>
    </source>
</evidence>
<keyword evidence="1" id="KW-0472">Membrane</keyword>
<keyword evidence="3" id="KW-1185">Reference proteome</keyword>
<gene>
    <name evidence="2" type="ORF">LTR09_009021</name>
</gene>
<keyword evidence="1" id="KW-1133">Transmembrane helix</keyword>
<reference evidence="2" key="1">
    <citation type="submission" date="2023-04" db="EMBL/GenBank/DDBJ databases">
        <title>Black Yeasts Isolated from many extreme environments.</title>
        <authorList>
            <person name="Coleine C."/>
            <person name="Stajich J.E."/>
            <person name="Selbmann L."/>
        </authorList>
    </citation>
    <scope>NUCLEOTIDE SEQUENCE</scope>
    <source>
        <strain evidence="2">CCFEE 5312</strain>
    </source>
</reference>
<feature type="transmembrane region" description="Helical" evidence="1">
    <location>
        <begin position="240"/>
        <end position="262"/>
    </location>
</feature>
<feature type="transmembrane region" description="Helical" evidence="1">
    <location>
        <begin position="171"/>
        <end position="194"/>
    </location>
</feature>
<organism evidence="2 3">
    <name type="scientific">Extremus antarcticus</name>
    <dbReference type="NCBI Taxonomy" id="702011"/>
    <lineage>
        <taxon>Eukaryota</taxon>
        <taxon>Fungi</taxon>
        <taxon>Dikarya</taxon>
        <taxon>Ascomycota</taxon>
        <taxon>Pezizomycotina</taxon>
        <taxon>Dothideomycetes</taxon>
        <taxon>Dothideomycetidae</taxon>
        <taxon>Mycosphaerellales</taxon>
        <taxon>Extremaceae</taxon>
        <taxon>Extremus</taxon>
    </lineage>
</organism>
<sequence>MAYPNHQPQQYWDPTANNNVHLKLIPYTQTRPANPGASDSYYNTANNYTYNPVAPSPQPHGYPDHELTRIQTADTKIKSRIRLLRLISRSLAVLLSAATLAPLAMTLIKFFQTRNEEMIVDGVSRTAWASGTIAWYTYMYFGISTVSFLLNAAIMISYCRGTKQANTTAQYAGYWSALIMGAHVVVWAISVGVYRYGKEPVDGKFRDLWGWSCSEAANAIQEQVTNVNFEQYCSIQTTSFFTGIANTVAGLLSALIYVYAIVRMRSKKKIQRVHDSAREPLRS</sequence>
<accession>A0AAJ0DG89</accession>
<evidence type="ECO:0000256" key="1">
    <source>
        <dbReference type="SAM" id="Phobius"/>
    </source>
</evidence>
<feature type="transmembrane region" description="Helical" evidence="1">
    <location>
        <begin position="138"/>
        <end position="159"/>
    </location>
</feature>
<dbReference type="PANTHER" id="PTHR42069">
    <property type="entry name" value="HYPHAL ANASTAMOSIS-8 PROTEIN"/>
    <property type="match status" value="1"/>
</dbReference>
<keyword evidence="1" id="KW-0812">Transmembrane</keyword>
<comment type="caution">
    <text evidence="2">The sequence shown here is derived from an EMBL/GenBank/DDBJ whole genome shotgun (WGS) entry which is preliminary data.</text>
</comment>
<dbReference type="Proteomes" id="UP001271007">
    <property type="component" value="Unassembled WGS sequence"/>
</dbReference>
<dbReference type="EMBL" id="JAWDJX010000038">
    <property type="protein sequence ID" value="KAK3049600.1"/>
    <property type="molecule type" value="Genomic_DNA"/>
</dbReference>
<protein>
    <recommendedName>
        <fullName evidence="4">MARVEL domain-containing protein</fullName>
    </recommendedName>
</protein>
<feature type="transmembrane region" description="Helical" evidence="1">
    <location>
        <begin position="86"/>
        <end position="108"/>
    </location>
</feature>
<dbReference type="AlphaFoldDB" id="A0AAJ0DG89"/>
<evidence type="ECO:0000313" key="2">
    <source>
        <dbReference type="EMBL" id="KAK3049600.1"/>
    </source>
</evidence>
<evidence type="ECO:0008006" key="4">
    <source>
        <dbReference type="Google" id="ProtNLM"/>
    </source>
</evidence>